<dbReference type="Proteomes" id="UP000316759">
    <property type="component" value="Unassembled WGS sequence"/>
</dbReference>
<dbReference type="AlphaFoldDB" id="A0A504YRQ0"/>
<organism evidence="1 2">
    <name type="scientific">Fasciola gigantica</name>
    <name type="common">Giant liver fluke</name>
    <dbReference type="NCBI Taxonomy" id="46835"/>
    <lineage>
        <taxon>Eukaryota</taxon>
        <taxon>Metazoa</taxon>
        <taxon>Spiralia</taxon>
        <taxon>Lophotrochozoa</taxon>
        <taxon>Platyhelminthes</taxon>
        <taxon>Trematoda</taxon>
        <taxon>Digenea</taxon>
        <taxon>Plagiorchiida</taxon>
        <taxon>Echinostomata</taxon>
        <taxon>Echinostomatoidea</taxon>
        <taxon>Fasciolidae</taxon>
        <taxon>Fasciola</taxon>
    </lineage>
</organism>
<comment type="caution">
    <text evidence="1">The sequence shown here is derived from an EMBL/GenBank/DDBJ whole genome shotgun (WGS) entry which is preliminary data.</text>
</comment>
<reference evidence="1 2" key="1">
    <citation type="submission" date="2019-04" db="EMBL/GenBank/DDBJ databases">
        <title>Annotation for the trematode Fasciola gigantica.</title>
        <authorList>
            <person name="Choi Y.-J."/>
        </authorList>
    </citation>
    <scope>NUCLEOTIDE SEQUENCE [LARGE SCALE GENOMIC DNA]</scope>
    <source>
        <strain evidence="1">Uganda_cow_1</strain>
    </source>
</reference>
<evidence type="ECO:0000313" key="1">
    <source>
        <dbReference type="EMBL" id="TPP63873.1"/>
    </source>
</evidence>
<proteinExistence type="predicted"/>
<name>A0A504YRQ0_FASGI</name>
<gene>
    <name evidence="1" type="ORF">FGIG_07769</name>
</gene>
<accession>A0A504YRQ0</accession>
<sequence>MGDSVHRVLSATISDEVDRICGFGSPKGKPVHKNELIKTVKFAEEPLLEIQRRIKGWFMNTRNRCEGQSARQ</sequence>
<dbReference type="EMBL" id="SUNJ01005128">
    <property type="protein sequence ID" value="TPP63873.1"/>
    <property type="molecule type" value="Genomic_DNA"/>
</dbReference>
<keyword evidence="2" id="KW-1185">Reference proteome</keyword>
<evidence type="ECO:0000313" key="2">
    <source>
        <dbReference type="Proteomes" id="UP000316759"/>
    </source>
</evidence>
<protein>
    <submittedName>
        <fullName evidence="1">Uncharacterized protein</fullName>
    </submittedName>
</protein>